<reference evidence="1" key="2">
    <citation type="journal article" date="2015" name="Fish Shellfish Immunol.">
        <title>Early steps in the European eel (Anguilla anguilla)-Vibrio vulnificus interaction in the gills: Role of the RtxA13 toxin.</title>
        <authorList>
            <person name="Callol A."/>
            <person name="Pajuelo D."/>
            <person name="Ebbesson L."/>
            <person name="Teles M."/>
            <person name="MacKenzie S."/>
            <person name="Amaro C."/>
        </authorList>
    </citation>
    <scope>NUCLEOTIDE SEQUENCE</scope>
</reference>
<protein>
    <submittedName>
        <fullName evidence="1">Uncharacterized protein</fullName>
    </submittedName>
</protein>
<dbReference type="AlphaFoldDB" id="A0A0E9RBP9"/>
<sequence length="38" mass="4262">MALVSIYIGHVLPRITGHSTQNPCPHLLLSQIMFMLKT</sequence>
<name>A0A0E9RBP9_ANGAN</name>
<dbReference type="EMBL" id="GBXM01082834">
    <property type="protein sequence ID" value="JAH25743.1"/>
    <property type="molecule type" value="Transcribed_RNA"/>
</dbReference>
<proteinExistence type="predicted"/>
<reference evidence="1" key="1">
    <citation type="submission" date="2014-11" db="EMBL/GenBank/DDBJ databases">
        <authorList>
            <person name="Amaro Gonzalez C."/>
        </authorList>
    </citation>
    <scope>NUCLEOTIDE SEQUENCE</scope>
</reference>
<accession>A0A0E9RBP9</accession>
<evidence type="ECO:0000313" key="1">
    <source>
        <dbReference type="EMBL" id="JAH25743.1"/>
    </source>
</evidence>
<organism evidence="1">
    <name type="scientific">Anguilla anguilla</name>
    <name type="common">European freshwater eel</name>
    <name type="synonym">Muraena anguilla</name>
    <dbReference type="NCBI Taxonomy" id="7936"/>
    <lineage>
        <taxon>Eukaryota</taxon>
        <taxon>Metazoa</taxon>
        <taxon>Chordata</taxon>
        <taxon>Craniata</taxon>
        <taxon>Vertebrata</taxon>
        <taxon>Euteleostomi</taxon>
        <taxon>Actinopterygii</taxon>
        <taxon>Neopterygii</taxon>
        <taxon>Teleostei</taxon>
        <taxon>Anguilliformes</taxon>
        <taxon>Anguillidae</taxon>
        <taxon>Anguilla</taxon>
    </lineage>
</organism>